<evidence type="ECO:0000313" key="13">
    <source>
        <dbReference type="EMBL" id="KAL0461519.1"/>
    </source>
</evidence>
<evidence type="ECO:0000256" key="9">
    <source>
        <dbReference type="ARBA" id="ARBA00023136"/>
    </source>
</evidence>
<feature type="compositionally biased region" description="Polar residues" evidence="10">
    <location>
        <begin position="65"/>
        <end position="74"/>
    </location>
</feature>
<keyword evidence="6" id="KW-0106">Calcium</keyword>
<evidence type="ECO:0000256" key="6">
    <source>
        <dbReference type="ARBA" id="ARBA00022837"/>
    </source>
</evidence>
<dbReference type="PANTHER" id="PTHR13462">
    <property type="entry name" value="CALCIUM UNIPORTER PROTEIN, MITOCHONDRIAL"/>
    <property type="match status" value="1"/>
</dbReference>
<name>A0AAW2Y751_9LAMI</name>
<evidence type="ECO:0000256" key="3">
    <source>
        <dbReference type="ARBA" id="ARBA00022448"/>
    </source>
</evidence>
<evidence type="ECO:0000256" key="11">
    <source>
        <dbReference type="SAM" id="Phobius"/>
    </source>
</evidence>
<gene>
    <name evidence="13" type="ORF">Slati_0039500</name>
</gene>
<keyword evidence="3" id="KW-0813">Transport</keyword>
<dbReference type="PANTHER" id="PTHR13462:SF31">
    <property type="entry name" value="CALCIUM UNIPORTER PROTEIN 1, MITOCHONDRIAL"/>
    <property type="match status" value="1"/>
</dbReference>
<dbReference type="GO" id="GO:0005262">
    <property type="term" value="F:calcium channel activity"/>
    <property type="evidence" value="ECO:0007669"/>
    <property type="project" value="TreeGrafter"/>
</dbReference>
<reference evidence="13" key="2">
    <citation type="journal article" date="2024" name="Plant">
        <title>Genomic evolution and insights into agronomic trait innovations of Sesamum species.</title>
        <authorList>
            <person name="Miao H."/>
            <person name="Wang L."/>
            <person name="Qu L."/>
            <person name="Liu H."/>
            <person name="Sun Y."/>
            <person name="Le M."/>
            <person name="Wang Q."/>
            <person name="Wei S."/>
            <person name="Zheng Y."/>
            <person name="Lin W."/>
            <person name="Duan Y."/>
            <person name="Cao H."/>
            <person name="Xiong S."/>
            <person name="Wang X."/>
            <person name="Wei L."/>
            <person name="Li C."/>
            <person name="Ma Q."/>
            <person name="Ju M."/>
            <person name="Zhao R."/>
            <person name="Li G."/>
            <person name="Mu C."/>
            <person name="Tian Q."/>
            <person name="Mei H."/>
            <person name="Zhang T."/>
            <person name="Gao T."/>
            <person name="Zhang H."/>
        </authorList>
    </citation>
    <scope>NUCLEOTIDE SEQUENCE</scope>
    <source>
        <strain evidence="13">KEN1</strain>
    </source>
</reference>
<comment type="caution">
    <text evidence="13">The sequence shown here is derived from an EMBL/GenBank/DDBJ whole genome shotgun (WGS) entry which is preliminary data.</text>
</comment>
<dbReference type="EMBL" id="JACGWN010000001">
    <property type="protein sequence ID" value="KAL0461519.1"/>
    <property type="molecule type" value="Genomic_DNA"/>
</dbReference>
<comment type="subcellular location">
    <subcellularLocation>
        <location evidence="1">Membrane</location>
        <topology evidence="1">Multi-pass membrane protein</topology>
    </subcellularLocation>
</comment>
<keyword evidence="7 11" id="KW-1133">Transmembrane helix</keyword>
<evidence type="ECO:0000259" key="12">
    <source>
        <dbReference type="Pfam" id="PF04678"/>
    </source>
</evidence>
<dbReference type="InterPro" id="IPR039055">
    <property type="entry name" value="MCU_fam"/>
</dbReference>
<evidence type="ECO:0000256" key="2">
    <source>
        <dbReference type="ARBA" id="ARBA00005653"/>
    </source>
</evidence>
<keyword evidence="8" id="KW-0406">Ion transport</keyword>
<accession>A0AAW2Y751</accession>
<feature type="domain" description="Calcium uniporter protein C-terminal" evidence="12">
    <location>
        <begin position="191"/>
        <end position="350"/>
    </location>
</feature>
<dbReference type="AlphaFoldDB" id="A0AAW2Y751"/>
<reference evidence="13" key="1">
    <citation type="submission" date="2020-06" db="EMBL/GenBank/DDBJ databases">
        <authorList>
            <person name="Li T."/>
            <person name="Hu X."/>
            <person name="Zhang T."/>
            <person name="Song X."/>
            <person name="Zhang H."/>
            <person name="Dai N."/>
            <person name="Sheng W."/>
            <person name="Hou X."/>
            <person name="Wei L."/>
        </authorList>
    </citation>
    <scope>NUCLEOTIDE SEQUENCE</scope>
    <source>
        <strain evidence="13">KEN1</strain>
        <tissue evidence="13">Leaf</tissue>
    </source>
</reference>
<dbReference type="GO" id="GO:0051560">
    <property type="term" value="P:mitochondrial calcium ion homeostasis"/>
    <property type="evidence" value="ECO:0007669"/>
    <property type="project" value="InterPro"/>
</dbReference>
<keyword evidence="9 11" id="KW-0472">Membrane</keyword>
<sequence length="379" mass="42815">MERGGGGAIQDASPLTPTRNRVYCYFFINGVQESLSSPPLKHVKNRQPRRHQLSDFLTAGGCGSAASTHQTTPNRLAPDPGDDGIFRRYLHRDSSAAAPLGLRFLPTGEKLLEKLRGMDIARDRIRLDGLRPPAQASEEGSEGKLTVADAKKILRLSQLEMVKSRLRQIEKDCVSYPEFLEICAKECSNLDQALVFAKMLDESGSVIVLGNIVFLRPDKVVKAIQGLLPVSLAPKSYDPRMRELQEIENKKAEIDRKAELHVRRELMCGLAYLVVQTAAFMRLTFWELSWDVMEPICFYVTSFYFMGGYAFFLRTKKEPSFEGFYQSRFSARQKRLMKAENFDVERYNELRKALCSQTSAAQESAVSISYPVCSDAQRM</sequence>
<organism evidence="13">
    <name type="scientific">Sesamum latifolium</name>
    <dbReference type="NCBI Taxonomy" id="2727402"/>
    <lineage>
        <taxon>Eukaryota</taxon>
        <taxon>Viridiplantae</taxon>
        <taxon>Streptophyta</taxon>
        <taxon>Embryophyta</taxon>
        <taxon>Tracheophyta</taxon>
        <taxon>Spermatophyta</taxon>
        <taxon>Magnoliopsida</taxon>
        <taxon>eudicotyledons</taxon>
        <taxon>Gunneridae</taxon>
        <taxon>Pentapetalae</taxon>
        <taxon>asterids</taxon>
        <taxon>lamiids</taxon>
        <taxon>Lamiales</taxon>
        <taxon>Pedaliaceae</taxon>
        <taxon>Sesamum</taxon>
    </lineage>
</organism>
<protein>
    <submittedName>
        <fullName evidence="13">Calcium uniporter protein 2, mitochondrial</fullName>
    </submittedName>
</protein>
<evidence type="ECO:0000256" key="10">
    <source>
        <dbReference type="SAM" id="MobiDB-lite"/>
    </source>
</evidence>
<feature type="transmembrane region" description="Helical" evidence="11">
    <location>
        <begin position="292"/>
        <end position="312"/>
    </location>
</feature>
<proteinExistence type="inferred from homology"/>
<keyword evidence="5 11" id="KW-0812">Transmembrane</keyword>
<evidence type="ECO:0000256" key="5">
    <source>
        <dbReference type="ARBA" id="ARBA00022692"/>
    </source>
</evidence>
<evidence type="ECO:0000256" key="4">
    <source>
        <dbReference type="ARBA" id="ARBA00022568"/>
    </source>
</evidence>
<evidence type="ECO:0000256" key="7">
    <source>
        <dbReference type="ARBA" id="ARBA00022989"/>
    </source>
</evidence>
<dbReference type="GO" id="GO:1990246">
    <property type="term" value="C:uniplex complex"/>
    <property type="evidence" value="ECO:0007669"/>
    <property type="project" value="TreeGrafter"/>
</dbReference>
<comment type="similarity">
    <text evidence="2">Belongs to the MCU (TC 1.A.77) family.</text>
</comment>
<evidence type="ECO:0000256" key="1">
    <source>
        <dbReference type="ARBA" id="ARBA00004141"/>
    </source>
</evidence>
<evidence type="ECO:0000256" key="8">
    <source>
        <dbReference type="ARBA" id="ARBA00023065"/>
    </source>
</evidence>
<keyword evidence="4" id="KW-0109">Calcium transport</keyword>
<feature type="region of interest" description="Disordered" evidence="10">
    <location>
        <begin position="58"/>
        <end position="81"/>
    </location>
</feature>
<dbReference type="Pfam" id="PF04678">
    <property type="entry name" value="MCU"/>
    <property type="match status" value="1"/>
</dbReference>
<dbReference type="GO" id="GO:0015292">
    <property type="term" value="F:uniporter activity"/>
    <property type="evidence" value="ECO:0007669"/>
    <property type="project" value="TreeGrafter"/>
</dbReference>
<dbReference type="InterPro" id="IPR006769">
    <property type="entry name" value="MCU_C"/>
</dbReference>
<dbReference type="GO" id="GO:0036444">
    <property type="term" value="P:calcium import into the mitochondrion"/>
    <property type="evidence" value="ECO:0007669"/>
    <property type="project" value="TreeGrafter"/>
</dbReference>